<accession>A0A840A983</accession>
<dbReference type="EMBL" id="JACIDJ010000001">
    <property type="protein sequence ID" value="MBB3896745.1"/>
    <property type="molecule type" value="Genomic_DNA"/>
</dbReference>
<dbReference type="Pfam" id="PF16868">
    <property type="entry name" value="NMT1_3"/>
    <property type="match status" value="1"/>
</dbReference>
<evidence type="ECO:0000313" key="2">
    <source>
        <dbReference type="EMBL" id="MBB3896745.1"/>
    </source>
</evidence>
<feature type="chain" id="PRO_5033011856" description="TRAP transporter solute receptor, TAXI family" evidence="1">
    <location>
        <begin position="26"/>
        <end position="338"/>
    </location>
</feature>
<reference evidence="2 3" key="1">
    <citation type="submission" date="2020-08" db="EMBL/GenBank/DDBJ databases">
        <title>Genomic Encyclopedia of Type Strains, Phase IV (KMG-IV): sequencing the most valuable type-strain genomes for metagenomic binning, comparative biology and taxonomic classification.</title>
        <authorList>
            <person name="Goeker M."/>
        </authorList>
    </citation>
    <scope>NUCLEOTIDE SEQUENCE [LARGE SCALE GENOMIC DNA]</scope>
    <source>
        <strain evidence="2 3">DSM 19979</strain>
    </source>
</reference>
<gene>
    <name evidence="2" type="ORF">GGQ83_000171</name>
</gene>
<comment type="caution">
    <text evidence="2">The sequence shown here is derived from an EMBL/GenBank/DDBJ whole genome shotgun (WGS) entry which is preliminary data.</text>
</comment>
<dbReference type="InterPro" id="IPR011852">
    <property type="entry name" value="TRAP_TAXI"/>
</dbReference>
<dbReference type="Gene3D" id="3.40.190.10">
    <property type="entry name" value="Periplasmic binding protein-like II"/>
    <property type="match status" value="2"/>
</dbReference>
<keyword evidence="1" id="KW-0732">Signal</keyword>
<feature type="signal peptide" evidence="1">
    <location>
        <begin position="1"/>
        <end position="25"/>
    </location>
</feature>
<evidence type="ECO:0008006" key="4">
    <source>
        <dbReference type="Google" id="ProtNLM"/>
    </source>
</evidence>
<dbReference type="CDD" id="cd13520">
    <property type="entry name" value="PBP2_TAXI_TRAP"/>
    <property type="match status" value="1"/>
</dbReference>
<dbReference type="Proteomes" id="UP000553193">
    <property type="component" value="Unassembled WGS sequence"/>
</dbReference>
<organism evidence="2 3">
    <name type="scientific">Roseococcus suduntuyensis</name>
    <dbReference type="NCBI Taxonomy" id="455361"/>
    <lineage>
        <taxon>Bacteria</taxon>
        <taxon>Pseudomonadati</taxon>
        <taxon>Pseudomonadota</taxon>
        <taxon>Alphaproteobacteria</taxon>
        <taxon>Acetobacterales</taxon>
        <taxon>Roseomonadaceae</taxon>
        <taxon>Roseococcus</taxon>
    </lineage>
</organism>
<keyword evidence="3" id="KW-1185">Reference proteome</keyword>
<protein>
    <recommendedName>
        <fullName evidence="4">TRAP transporter solute receptor, TAXI family</fullName>
    </recommendedName>
</protein>
<dbReference type="AlphaFoldDB" id="A0A840A983"/>
<sequence length="338" mass="36446">MNDFGRRALGLGAAAATLGATTASAQNARSYVLTTATIGGTYYPVGVALATLIKVKLQAQLGLDMSAISSAGSTENVRLMRENQAQFAILQGLVAQFAGEGAGPFANAGAQRNIRGILPLWYNFEQFVVERSLATTGRIMDMKNLEGGRRFSMGARGSGLETMHLWLFPNLGVDHTKMDLVYQGYGPSAESLMNGSIHGTNFEAGLPTGAVTQAFARAGARLRFLQWNDEDIRRGNGRASLLVKGLIPAGTYPGQTEEWTTAKLPNYFACNAAVPEEDVYLVTKTIFENLPFLNNIHAATREINLEESLGGYPFPLHPGAIRYYRERGLNVPANLVPA</sequence>
<name>A0A840A983_9PROT</name>
<evidence type="ECO:0000313" key="3">
    <source>
        <dbReference type="Proteomes" id="UP000553193"/>
    </source>
</evidence>
<dbReference type="SUPFAM" id="SSF53850">
    <property type="entry name" value="Periplasmic binding protein-like II"/>
    <property type="match status" value="1"/>
</dbReference>
<dbReference type="PANTHER" id="PTHR42941:SF1">
    <property type="entry name" value="SLL1037 PROTEIN"/>
    <property type="match status" value="1"/>
</dbReference>
<dbReference type="NCBIfam" id="TIGR02122">
    <property type="entry name" value="TRAP_TAXI"/>
    <property type="match status" value="1"/>
</dbReference>
<proteinExistence type="predicted"/>
<dbReference type="PANTHER" id="PTHR42941">
    <property type="entry name" value="SLL1037 PROTEIN"/>
    <property type="match status" value="1"/>
</dbReference>
<dbReference type="RefSeq" id="WP_184381705.1">
    <property type="nucleotide sequence ID" value="NZ_JACIDJ010000001.1"/>
</dbReference>
<evidence type="ECO:0000256" key="1">
    <source>
        <dbReference type="SAM" id="SignalP"/>
    </source>
</evidence>